<protein>
    <submittedName>
        <fullName evidence="4">Histidine phosphatase family protein</fullName>
    </submittedName>
</protein>
<dbReference type="SMART" id="SM00855">
    <property type="entry name" value="PGAM"/>
    <property type="match status" value="1"/>
</dbReference>
<dbReference type="InterPro" id="IPR029033">
    <property type="entry name" value="His_PPase_superfam"/>
</dbReference>
<dbReference type="GO" id="GO:0005829">
    <property type="term" value="C:cytosol"/>
    <property type="evidence" value="ECO:0007669"/>
    <property type="project" value="TreeGrafter"/>
</dbReference>
<dbReference type="SUPFAM" id="SSF53254">
    <property type="entry name" value="Phosphoglycerate mutase-like"/>
    <property type="match status" value="1"/>
</dbReference>
<dbReference type="PANTHER" id="PTHR46517:SF1">
    <property type="entry name" value="FRUCTOSE-2,6-BISPHOSPHATASE TIGAR"/>
    <property type="match status" value="1"/>
</dbReference>
<feature type="binding site" evidence="3">
    <location>
        <position position="57"/>
    </location>
    <ligand>
        <name>substrate</name>
    </ligand>
</feature>
<comment type="caution">
    <text evidence="4">The sequence shown here is derived from an EMBL/GenBank/DDBJ whole genome shotgun (WGS) entry which is preliminary data.</text>
</comment>
<dbReference type="InterPro" id="IPR013078">
    <property type="entry name" value="His_Pase_superF_clade-1"/>
</dbReference>
<dbReference type="AlphaFoldDB" id="A0A9E2KQ30"/>
<reference evidence="4" key="1">
    <citation type="journal article" date="2021" name="PeerJ">
        <title>Extensive microbial diversity within the chicken gut microbiome revealed by metagenomics and culture.</title>
        <authorList>
            <person name="Gilroy R."/>
            <person name="Ravi A."/>
            <person name="Getino M."/>
            <person name="Pursley I."/>
            <person name="Horton D.L."/>
            <person name="Alikhan N.F."/>
            <person name="Baker D."/>
            <person name="Gharbi K."/>
            <person name="Hall N."/>
            <person name="Watson M."/>
            <person name="Adriaenssens E.M."/>
            <person name="Foster-Nyarko E."/>
            <person name="Jarju S."/>
            <person name="Secka A."/>
            <person name="Antonio M."/>
            <person name="Oren A."/>
            <person name="Chaudhuri R.R."/>
            <person name="La Ragione R."/>
            <person name="Hildebrand F."/>
            <person name="Pallen M.J."/>
        </authorList>
    </citation>
    <scope>NUCLEOTIDE SEQUENCE</scope>
    <source>
        <strain evidence="4">687</strain>
    </source>
</reference>
<accession>A0A9E2KQ30</accession>
<organism evidence="4 5">
    <name type="scientific">Candidatus Anaerobiospirillum merdipullorum</name>
    <dbReference type="NCBI Taxonomy" id="2838450"/>
    <lineage>
        <taxon>Bacteria</taxon>
        <taxon>Pseudomonadati</taxon>
        <taxon>Pseudomonadota</taxon>
        <taxon>Gammaproteobacteria</taxon>
        <taxon>Aeromonadales</taxon>
        <taxon>Succinivibrionaceae</taxon>
        <taxon>Anaerobiospirillum</taxon>
    </lineage>
</organism>
<keyword evidence="1" id="KW-0378">Hydrolase</keyword>
<feature type="binding site" evidence="3">
    <location>
        <begin position="7"/>
        <end position="14"/>
    </location>
    <ligand>
        <name>substrate</name>
    </ligand>
</feature>
<dbReference type="CDD" id="cd07067">
    <property type="entry name" value="HP_PGM_like"/>
    <property type="match status" value="1"/>
</dbReference>
<dbReference type="InterPro" id="IPR051695">
    <property type="entry name" value="Phosphoglycerate_Mutase"/>
</dbReference>
<dbReference type="Gene3D" id="3.40.50.1240">
    <property type="entry name" value="Phosphoglycerate mutase-like"/>
    <property type="match status" value="1"/>
</dbReference>
<evidence type="ECO:0000313" key="4">
    <source>
        <dbReference type="EMBL" id="MBU3826977.1"/>
    </source>
</evidence>
<dbReference type="GO" id="GO:0045820">
    <property type="term" value="P:negative regulation of glycolytic process"/>
    <property type="evidence" value="ECO:0007669"/>
    <property type="project" value="TreeGrafter"/>
</dbReference>
<evidence type="ECO:0000313" key="5">
    <source>
        <dbReference type="Proteomes" id="UP000824150"/>
    </source>
</evidence>
<dbReference type="Proteomes" id="UP000824150">
    <property type="component" value="Unassembled WGS sequence"/>
</dbReference>
<dbReference type="EMBL" id="JAHLFG010000062">
    <property type="protein sequence ID" value="MBU3826977.1"/>
    <property type="molecule type" value="Genomic_DNA"/>
</dbReference>
<feature type="active site" description="Proton donor/acceptor" evidence="2">
    <location>
        <position position="81"/>
    </location>
</feature>
<reference evidence="4" key="2">
    <citation type="submission" date="2021-04" db="EMBL/GenBank/DDBJ databases">
        <authorList>
            <person name="Gilroy R."/>
        </authorList>
    </citation>
    <scope>NUCLEOTIDE SEQUENCE</scope>
    <source>
        <strain evidence="4">687</strain>
    </source>
</reference>
<proteinExistence type="predicted"/>
<evidence type="ECO:0000256" key="1">
    <source>
        <dbReference type="ARBA" id="ARBA00022801"/>
    </source>
</evidence>
<dbReference type="GO" id="GO:0043456">
    <property type="term" value="P:regulation of pentose-phosphate shunt"/>
    <property type="evidence" value="ECO:0007669"/>
    <property type="project" value="TreeGrafter"/>
</dbReference>
<dbReference type="GO" id="GO:0004331">
    <property type="term" value="F:fructose-2,6-bisphosphate 2-phosphatase activity"/>
    <property type="evidence" value="ECO:0007669"/>
    <property type="project" value="TreeGrafter"/>
</dbReference>
<sequence length="207" mass="23580">MYLYFMRHGQTAWNHEHKMQGQTDIPLNEVGLEQARQASERLRAVNFRACYASPLIRAHRTAEIVLAGRQIPLVVEPLLKEIAFGQFEGQSLDDFKEDASQPLHQFFYEPWDYQPGAGAESIYDLLGRGLRFLNLMMRQDYAADDKILIATHGAFVRSIVNLAANLSVGEFWRRRPLPNCGLMVVQADHQGYRLVHEGLDLLSGELP</sequence>
<name>A0A9E2KQ30_9GAMM</name>
<feature type="active site" description="Tele-phosphohistidine intermediate" evidence="2">
    <location>
        <position position="8"/>
    </location>
</feature>
<dbReference type="Pfam" id="PF00300">
    <property type="entry name" value="His_Phos_1"/>
    <property type="match status" value="1"/>
</dbReference>
<evidence type="ECO:0000256" key="3">
    <source>
        <dbReference type="PIRSR" id="PIRSR613078-2"/>
    </source>
</evidence>
<dbReference type="PANTHER" id="PTHR46517">
    <property type="entry name" value="FRUCTOSE-2,6-BISPHOSPHATASE TIGAR"/>
    <property type="match status" value="1"/>
</dbReference>
<gene>
    <name evidence="4" type="ORF">IAA31_05755</name>
</gene>
<evidence type="ECO:0000256" key="2">
    <source>
        <dbReference type="PIRSR" id="PIRSR613078-1"/>
    </source>
</evidence>